<dbReference type="EMBL" id="GBRH01214061">
    <property type="protein sequence ID" value="JAD83834.1"/>
    <property type="molecule type" value="Transcribed_RNA"/>
</dbReference>
<keyword evidence="1" id="KW-1133">Transmembrane helix</keyword>
<keyword evidence="1" id="KW-0812">Transmembrane</keyword>
<evidence type="ECO:0000313" key="2">
    <source>
        <dbReference type="EMBL" id="JAD83834.1"/>
    </source>
</evidence>
<reference evidence="2" key="2">
    <citation type="journal article" date="2015" name="Data Brief">
        <title>Shoot transcriptome of the giant reed, Arundo donax.</title>
        <authorList>
            <person name="Barrero R.A."/>
            <person name="Guerrero F.D."/>
            <person name="Moolhuijzen P."/>
            <person name="Goolsby J.A."/>
            <person name="Tidwell J."/>
            <person name="Bellgard S.E."/>
            <person name="Bellgard M.I."/>
        </authorList>
    </citation>
    <scope>NUCLEOTIDE SEQUENCE</scope>
    <source>
        <tissue evidence="2">Shoot tissue taken approximately 20 cm above the soil surface</tissue>
    </source>
</reference>
<sequence>MVAIVFDDPASKLGRPGGPLASSILIFVTLSMSYTRIVALCISPIASPTANLVMDSLRATIGNTRAISLRAIIELIIQALRIIKLLGSIVCRM</sequence>
<keyword evidence="1" id="KW-0472">Membrane</keyword>
<feature type="transmembrane region" description="Helical" evidence="1">
    <location>
        <begin position="20"/>
        <end position="46"/>
    </location>
</feature>
<proteinExistence type="predicted"/>
<protein>
    <submittedName>
        <fullName evidence="2">Uncharacterized protein</fullName>
    </submittedName>
</protein>
<evidence type="ECO:0000256" key="1">
    <source>
        <dbReference type="SAM" id="Phobius"/>
    </source>
</evidence>
<organism evidence="2">
    <name type="scientific">Arundo donax</name>
    <name type="common">Giant reed</name>
    <name type="synonym">Donax arundinaceus</name>
    <dbReference type="NCBI Taxonomy" id="35708"/>
    <lineage>
        <taxon>Eukaryota</taxon>
        <taxon>Viridiplantae</taxon>
        <taxon>Streptophyta</taxon>
        <taxon>Embryophyta</taxon>
        <taxon>Tracheophyta</taxon>
        <taxon>Spermatophyta</taxon>
        <taxon>Magnoliopsida</taxon>
        <taxon>Liliopsida</taxon>
        <taxon>Poales</taxon>
        <taxon>Poaceae</taxon>
        <taxon>PACMAD clade</taxon>
        <taxon>Arundinoideae</taxon>
        <taxon>Arundineae</taxon>
        <taxon>Arundo</taxon>
    </lineage>
</organism>
<name>A0A0A9D5G0_ARUDO</name>
<accession>A0A0A9D5G0</accession>
<reference evidence="2" key="1">
    <citation type="submission" date="2014-09" db="EMBL/GenBank/DDBJ databases">
        <authorList>
            <person name="Magalhaes I.L.F."/>
            <person name="Oliveira U."/>
            <person name="Santos F.R."/>
            <person name="Vidigal T.H.D.A."/>
            <person name="Brescovit A.D."/>
            <person name="Santos A.J."/>
        </authorList>
    </citation>
    <scope>NUCLEOTIDE SEQUENCE</scope>
    <source>
        <tissue evidence="2">Shoot tissue taken approximately 20 cm above the soil surface</tissue>
    </source>
</reference>
<dbReference type="AlphaFoldDB" id="A0A0A9D5G0"/>